<evidence type="ECO:0000256" key="1">
    <source>
        <dbReference type="SAM" id="MobiDB-lite"/>
    </source>
</evidence>
<accession>A0A420J8J7</accession>
<protein>
    <submittedName>
        <fullName evidence="2">Uncharacterized protein</fullName>
    </submittedName>
</protein>
<gene>
    <name evidence="2" type="ORF">GcM1_163010</name>
</gene>
<dbReference type="EMBL" id="MCBS01016337">
    <property type="protein sequence ID" value="RKF83107.1"/>
    <property type="molecule type" value="Genomic_DNA"/>
</dbReference>
<proteinExistence type="predicted"/>
<dbReference type="AlphaFoldDB" id="A0A420J8J7"/>
<organism evidence="2 3">
    <name type="scientific">Golovinomyces cichoracearum</name>
    <dbReference type="NCBI Taxonomy" id="62708"/>
    <lineage>
        <taxon>Eukaryota</taxon>
        <taxon>Fungi</taxon>
        <taxon>Dikarya</taxon>
        <taxon>Ascomycota</taxon>
        <taxon>Pezizomycotina</taxon>
        <taxon>Leotiomycetes</taxon>
        <taxon>Erysiphales</taxon>
        <taxon>Erysiphaceae</taxon>
        <taxon>Golovinomyces</taxon>
    </lineage>
</organism>
<evidence type="ECO:0000313" key="2">
    <source>
        <dbReference type="EMBL" id="RKF83107.1"/>
    </source>
</evidence>
<comment type="caution">
    <text evidence="2">The sequence shown here is derived from an EMBL/GenBank/DDBJ whole genome shotgun (WGS) entry which is preliminary data.</text>
</comment>
<dbReference type="Proteomes" id="UP000285326">
    <property type="component" value="Unassembled WGS sequence"/>
</dbReference>
<feature type="region of interest" description="Disordered" evidence="1">
    <location>
        <begin position="20"/>
        <end position="40"/>
    </location>
</feature>
<reference evidence="2 3" key="1">
    <citation type="journal article" date="2018" name="BMC Genomics">
        <title>Comparative genome analyses reveal sequence features reflecting distinct modes of host-adaptation between dicot and monocot powdery mildew.</title>
        <authorList>
            <person name="Wu Y."/>
            <person name="Ma X."/>
            <person name="Pan Z."/>
            <person name="Kale S.D."/>
            <person name="Song Y."/>
            <person name="King H."/>
            <person name="Zhang Q."/>
            <person name="Presley C."/>
            <person name="Deng X."/>
            <person name="Wei C.I."/>
            <person name="Xiao S."/>
        </authorList>
    </citation>
    <scope>NUCLEOTIDE SEQUENCE [LARGE SCALE GENOMIC DNA]</scope>
    <source>
        <strain evidence="2">UMSG1</strain>
    </source>
</reference>
<name>A0A420J8J7_9PEZI</name>
<evidence type="ECO:0000313" key="3">
    <source>
        <dbReference type="Proteomes" id="UP000285326"/>
    </source>
</evidence>
<sequence length="40" mass="4248">MSEPSTEDLSACLSVAAKLENGAPEARPRSPAHGTHFPRE</sequence>